<keyword evidence="1" id="KW-0175">Coiled coil</keyword>
<evidence type="ECO:0000256" key="1">
    <source>
        <dbReference type="SAM" id="Coils"/>
    </source>
</evidence>
<dbReference type="RefSeq" id="XP_004224339.1">
    <property type="nucleotide sequence ID" value="XM_004224291.1"/>
</dbReference>
<evidence type="ECO:0000313" key="3">
    <source>
        <dbReference type="EMBL" id="GAB68392.1"/>
    </source>
</evidence>
<proteinExistence type="predicted"/>
<dbReference type="OrthoDB" id="386544at2759"/>
<dbReference type="eggNOG" id="ENOG502QX38">
    <property type="taxonomic scope" value="Eukaryota"/>
</dbReference>
<feature type="compositionally biased region" description="Basic and acidic residues" evidence="2">
    <location>
        <begin position="1"/>
        <end position="67"/>
    </location>
</feature>
<dbReference type="KEGG" id="pcy:PCYB_132660"/>
<feature type="non-terminal residue" evidence="3">
    <location>
        <position position="1"/>
    </location>
</feature>
<feature type="region of interest" description="Disordered" evidence="2">
    <location>
        <begin position="1"/>
        <end position="255"/>
    </location>
</feature>
<feature type="compositionally biased region" description="Acidic residues" evidence="2">
    <location>
        <begin position="111"/>
        <end position="127"/>
    </location>
</feature>
<dbReference type="Proteomes" id="UP000006319">
    <property type="component" value="Chromosome 13"/>
</dbReference>
<gene>
    <name evidence="3" type="ORF">PCYB_132660</name>
</gene>
<evidence type="ECO:0000256" key="2">
    <source>
        <dbReference type="SAM" id="MobiDB-lite"/>
    </source>
</evidence>
<feature type="compositionally biased region" description="Acidic residues" evidence="2">
    <location>
        <begin position="151"/>
        <end position="193"/>
    </location>
</feature>
<organism evidence="3 4">
    <name type="scientific">Plasmodium cynomolgi (strain B)</name>
    <dbReference type="NCBI Taxonomy" id="1120755"/>
    <lineage>
        <taxon>Eukaryota</taxon>
        <taxon>Sar</taxon>
        <taxon>Alveolata</taxon>
        <taxon>Apicomplexa</taxon>
        <taxon>Aconoidasida</taxon>
        <taxon>Haemosporida</taxon>
        <taxon>Plasmodiidae</taxon>
        <taxon>Plasmodium</taxon>
        <taxon>Plasmodium (Plasmodium)</taxon>
    </lineage>
</organism>
<feature type="compositionally biased region" description="Basic and acidic residues" evidence="2">
    <location>
        <begin position="128"/>
        <end position="150"/>
    </location>
</feature>
<feature type="coiled-coil region" evidence="1">
    <location>
        <begin position="262"/>
        <end position="291"/>
    </location>
</feature>
<accession>K6VGE0</accession>
<protein>
    <submittedName>
        <fullName evidence="3">Uncharacterized protein</fullName>
    </submittedName>
</protein>
<evidence type="ECO:0000313" key="4">
    <source>
        <dbReference type="Proteomes" id="UP000006319"/>
    </source>
</evidence>
<feature type="coiled-coil region" evidence="1">
    <location>
        <begin position="353"/>
        <end position="380"/>
    </location>
</feature>
<keyword evidence="4" id="KW-1185">Reference proteome</keyword>
<dbReference type="VEuPathDB" id="PlasmoDB:PCYB_132660"/>
<dbReference type="EMBL" id="DF157105">
    <property type="protein sequence ID" value="GAB68392.1"/>
    <property type="molecule type" value="Genomic_DNA"/>
</dbReference>
<sequence>APPVTEVKRDKLERSDDASNLDRDSNSDHACHLDHASHSDHVIHSEHACHSDHSSTLEPSDLARDAGWEAPDISDHSQAVRSNGGALEKEEDEEDEDAQHGGGPADGKGEEVEEVDEAEVEEEEDEANPEKCRKDQWEEGQTEKQEQHGEEEAEADEVEEEAEAGEAEVDEAGADEVPADEAEMVEVQEDTPGVEEARQGGIEAGPERGEASEGSSLPPGEPTTEEAVERGEVGSADVPSREPLAKINTPEEATTKRTDIIRKILTRNEEEQQEQKQNQELKLNADQQMEEKTAHTFSEAIIYSLLQLRSGKMASSFDQLKQYDIKLNGTDLNKTVKKYHSRGDLFLYYMRYVQRQEREAQRLYENFQTANKEVQTVRRRFRLNYGSTPTETDLNQEVYTRDKQVRRAQILLENKLSSFEKLANVKEAYRIVDEVRLQLGQVLSGGEAEGDLRKGGTPLAIKNYLKNGITDRRENMNKISSRGKTNGELLNLHSKYDNFRSDVQALVKMMTLLYARFSDRKRPPNEEDTNDTLNEIKIFAYDRKVKKIIRNLNSPTKNGVPIQPWKGKEVAGGLSGGSQFRSGTNTRGRSRRRGASSSYLSSPYFFSTSPSPPMVFILDIKKKTWRNSCSTMTESRLSTSTPSCTSGRCITLTTYS</sequence>
<dbReference type="AlphaFoldDB" id="K6VGE0"/>
<feature type="region of interest" description="Disordered" evidence="2">
    <location>
        <begin position="559"/>
        <end position="598"/>
    </location>
</feature>
<name>K6VGE0_PLACD</name>
<dbReference type="GeneID" id="14694766"/>
<reference evidence="3 4" key="1">
    <citation type="journal article" date="2012" name="Nat. Genet.">
        <title>Plasmodium cynomolgi genome sequences provide insight into Plasmodium vivax and the monkey malaria clade.</title>
        <authorList>
            <person name="Tachibana S."/>
            <person name="Sullivan S.A."/>
            <person name="Kawai S."/>
            <person name="Nakamura S."/>
            <person name="Kim H.R."/>
            <person name="Goto N."/>
            <person name="Arisue N."/>
            <person name="Palacpac N.M.Q."/>
            <person name="Honma H."/>
            <person name="Yagi M."/>
            <person name="Tougan T."/>
            <person name="Katakai Y."/>
            <person name="Kaneko O."/>
            <person name="Mita T."/>
            <person name="Kita K."/>
            <person name="Yasutomi Y."/>
            <person name="Sutton P.L."/>
            <person name="Shakhbatyan R."/>
            <person name="Horii T."/>
            <person name="Yasunaga T."/>
            <person name="Barnwell J.W."/>
            <person name="Escalante A.A."/>
            <person name="Carlton J.M."/>
            <person name="Tanabe K."/>
        </authorList>
    </citation>
    <scope>NUCLEOTIDE SEQUENCE [LARGE SCALE GENOMIC DNA]</scope>
    <source>
        <strain evidence="3 4">B</strain>
    </source>
</reference>